<dbReference type="STRING" id="388408.LAX5112_04582"/>
<dbReference type="GO" id="GO:0019323">
    <property type="term" value="P:pentose catabolic process"/>
    <property type="evidence" value="ECO:0007669"/>
    <property type="project" value="InterPro"/>
</dbReference>
<dbReference type="GO" id="GO:0016832">
    <property type="term" value="F:aldehyde-lyase activity"/>
    <property type="evidence" value="ECO:0007669"/>
    <property type="project" value="InterPro"/>
</dbReference>
<dbReference type="NCBIfam" id="NF006000">
    <property type="entry name" value="PRK08130.1"/>
    <property type="match status" value="1"/>
</dbReference>
<dbReference type="SMART" id="SM01007">
    <property type="entry name" value="Aldolase_II"/>
    <property type="match status" value="1"/>
</dbReference>
<evidence type="ECO:0000256" key="4">
    <source>
        <dbReference type="ARBA" id="ARBA00022833"/>
    </source>
</evidence>
<proteinExistence type="inferred from homology"/>
<dbReference type="InterPro" id="IPR050013">
    <property type="entry name" value="OtnC"/>
</dbReference>
<dbReference type="EMBL" id="CXWD01000026">
    <property type="protein sequence ID" value="CTQ76400.1"/>
    <property type="molecule type" value="Genomic_DNA"/>
</dbReference>
<evidence type="ECO:0000256" key="10">
    <source>
        <dbReference type="ARBA" id="ARBA00047520"/>
    </source>
</evidence>
<reference evidence="14" key="1">
    <citation type="submission" date="2015-07" db="EMBL/GenBank/DDBJ databases">
        <authorList>
            <person name="Rodrigo-Torres Lidia"/>
            <person name="Arahal R.David."/>
        </authorList>
    </citation>
    <scope>NUCLEOTIDE SEQUENCE [LARGE SCALE GENOMIC DNA]</scope>
    <source>
        <strain evidence="14">CECT 5112</strain>
    </source>
</reference>
<evidence type="ECO:0000256" key="9">
    <source>
        <dbReference type="ARBA" id="ARBA00044803"/>
    </source>
</evidence>
<comment type="similarity">
    <text evidence="2">Belongs to the aldolase class II family. AraD/FucA subfamily.</text>
</comment>
<evidence type="ECO:0000313" key="14">
    <source>
        <dbReference type="Proteomes" id="UP000053235"/>
    </source>
</evidence>
<dbReference type="InterPro" id="IPR001303">
    <property type="entry name" value="Aldolase_II/adducin_N"/>
</dbReference>
<evidence type="ECO:0000256" key="7">
    <source>
        <dbReference type="ARBA" id="ARBA00044745"/>
    </source>
</evidence>
<dbReference type="Pfam" id="PF00596">
    <property type="entry name" value="Aldolase_II"/>
    <property type="match status" value="1"/>
</dbReference>
<dbReference type="GO" id="GO:0046872">
    <property type="term" value="F:metal ion binding"/>
    <property type="evidence" value="ECO:0007669"/>
    <property type="project" value="UniProtKB-KW"/>
</dbReference>
<evidence type="ECO:0000256" key="2">
    <source>
        <dbReference type="ARBA" id="ARBA00010037"/>
    </source>
</evidence>
<evidence type="ECO:0000256" key="11">
    <source>
        <dbReference type="ARBA" id="ARBA00048603"/>
    </source>
</evidence>
<dbReference type="PANTHER" id="PTHR22789">
    <property type="entry name" value="FUCULOSE PHOSPHATE ALDOLASE"/>
    <property type="match status" value="1"/>
</dbReference>
<evidence type="ECO:0000256" key="8">
    <source>
        <dbReference type="ARBA" id="ARBA00044772"/>
    </source>
</evidence>
<dbReference type="InterPro" id="IPR036409">
    <property type="entry name" value="Aldolase_II/adducin_N_sf"/>
</dbReference>
<dbReference type="GO" id="GO:0005829">
    <property type="term" value="C:cytosol"/>
    <property type="evidence" value="ECO:0007669"/>
    <property type="project" value="TreeGrafter"/>
</dbReference>
<dbReference type="Gene3D" id="3.40.225.10">
    <property type="entry name" value="Class II aldolase/adducin N-terminal domain"/>
    <property type="match status" value="1"/>
</dbReference>
<dbReference type="InterPro" id="IPR050197">
    <property type="entry name" value="Aldolase_class_II_sugar_metab"/>
</dbReference>
<keyword evidence="4" id="KW-0862">Zinc</keyword>
<evidence type="ECO:0000256" key="6">
    <source>
        <dbReference type="ARBA" id="ARBA00023277"/>
    </source>
</evidence>
<evidence type="ECO:0000259" key="12">
    <source>
        <dbReference type="SMART" id="SM01007"/>
    </source>
</evidence>
<dbReference type="RefSeq" id="WP_055673771.1">
    <property type="nucleotide sequence ID" value="NZ_CXWD01000026.1"/>
</dbReference>
<gene>
    <name evidence="13" type="primary">fucA_2</name>
    <name evidence="13" type="ORF">LAX5112_04582</name>
</gene>
<dbReference type="Proteomes" id="UP000053235">
    <property type="component" value="Unassembled WGS sequence"/>
</dbReference>
<dbReference type="OrthoDB" id="5500703at2"/>
<dbReference type="AlphaFoldDB" id="A0A0M7AQ71"/>
<feature type="domain" description="Class II aldolase/adducin N-terminal" evidence="12">
    <location>
        <begin position="9"/>
        <end position="188"/>
    </location>
</feature>
<comment type="catalytic activity">
    <reaction evidence="11">
        <text>3-dehydro-4-O-phospho-L-erythronate + H(+) = dihydroxyacetone phosphate + CO2</text>
        <dbReference type="Rhea" id="RHEA:52404"/>
        <dbReference type="ChEBI" id="CHEBI:15378"/>
        <dbReference type="ChEBI" id="CHEBI:16526"/>
        <dbReference type="ChEBI" id="CHEBI:57642"/>
        <dbReference type="ChEBI" id="CHEBI:136592"/>
        <dbReference type="EC" id="4.1.1.104"/>
    </reaction>
</comment>
<name>A0A0M7AQ71_9HYPH</name>
<sequence length="215" mass="22925">MSAITKAREQITVMAKSLYDRGLTHGSTGNISMRLDDGTYLVTPTGSSMGFLDPARISHLSETWALLSGDVPTKEIPLHTAFYETRGATGAVVHLHSCHSVALSLLPEIDQDNVLPPLTAYGIMLLGKVKLLPFFVPGDTAMGSAIRGLAGKRSAVILANHGPCVAAKNLEAAVYAMEELEATAKLALLLRGTSPSLLAPEQISQIVTRFDVDWT</sequence>
<keyword evidence="6" id="KW-0119">Carbohydrate metabolism</keyword>
<dbReference type="PANTHER" id="PTHR22789:SF0">
    <property type="entry name" value="3-OXO-TETRONATE 4-PHOSPHATE DECARBOXYLASE-RELATED"/>
    <property type="match status" value="1"/>
</dbReference>
<accession>A0A0M7AQ71</accession>
<protein>
    <recommendedName>
        <fullName evidence="9">3-oxo-tetronate 4-phosphate decarboxylase</fullName>
        <ecNumber evidence="8">4.1.1.104</ecNumber>
    </recommendedName>
</protein>
<keyword evidence="5 13" id="KW-0456">Lyase</keyword>
<dbReference type="SUPFAM" id="SSF53639">
    <property type="entry name" value="AraD/HMP-PK domain-like"/>
    <property type="match status" value="1"/>
</dbReference>
<evidence type="ECO:0000256" key="3">
    <source>
        <dbReference type="ARBA" id="ARBA00022723"/>
    </source>
</evidence>
<organism evidence="13 14">
    <name type="scientific">Roseibium alexandrii</name>
    <dbReference type="NCBI Taxonomy" id="388408"/>
    <lineage>
        <taxon>Bacteria</taxon>
        <taxon>Pseudomonadati</taxon>
        <taxon>Pseudomonadota</taxon>
        <taxon>Alphaproteobacteria</taxon>
        <taxon>Hyphomicrobiales</taxon>
        <taxon>Stappiaceae</taxon>
        <taxon>Roseibium</taxon>
    </lineage>
</organism>
<evidence type="ECO:0000313" key="13">
    <source>
        <dbReference type="EMBL" id="CTQ76400.1"/>
    </source>
</evidence>
<keyword evidence="3" id="KW-0479">Metal-binding</keyword>
<dbReference type="NCBIfam" id="NF043034">
    <property type="entry name" value="OxoTetrPhDc"/>
    <property type="match status" value="1"/>
</dbReference>
<evidence type="ECO:0000256" key="1">
    <source>
        <dbReference type="ARBA" id="ARBA00001947"/>
    </source>
</evidence>
<dbReference type="EC" id="4.1.1.104" evidence="8"/>
<comment type="catalytic activity">
    <reaction evidence="10">
        <text>3-dehydro-4-O-phospho-D-erythronate + H(+) = dihydroxyacetone phosphate + CO2</text>
        <dbReference type="Rhea" id="RHEA:52416"/>
        <dbReference type="ChEBI" id="CHEBI:15378"/>
        <dbReference type="ChEBI" id="CHEBI:16526"/>
        <dbReference type="ChEBI" id="CHEBI:57642"/>
        <dbReference type="ChEBI" id="CHEBI:136593"/>
        <dbReference type="EC" id="4.1.1.104"/>
    </reaction>
</comment>
<evidence type="ECO:0000256" key="5">
    <source>
        <dbReference type="ARBA" id="ARBA00023239"/>
    </source>
</evidence>
<comment type="function">
    <text evidence="7">Catalyzes the decarboxylation of 3-oxo-tetronate 4-phosphate to dihydroxyacetone phosphate (DHAP) and CO(2).</text>
</comment>
<comment type="cofactor">
    <cofactor evidence="1">
        <name>Zn(2+)</name>
        <dbReference type="ChEBI" id="CHEBI:29105"/>
    </cofactor>
</comment>
<keyword evidence="14" id="KW-1185">Reference proteome</keyword>